<dbReference type="AlphaFoldDB" id="M2QY02"/>
<dbReference type="Gene3D" id="2.170.15.10">
    <property type="entry name" value="Proaerolysin, chain A, domain 3"/>
    <property type="match status" value="1"/>
</dbReference>
<sequence>MPDWPPYPAGPFTGEFVVGRFGGSPFQTCKWVMNQSGLVVKGLDVWYNSSTLRGVQVTFSDDSRSAIFGQPSDTHASVTFVPGERITSLTLWGNGDRHTFDVGKNTSGQSSYDADVASGILVGMVGRCGSDIDMLGPVFLYGVVTNVSISDVVYNPPLTGSAGIIEESLDRVRFRNPPDADQDLPWEFENSLTRTVSTTFTQSTGTAYGISVSTEVSAELFGIGGKIGGTYTWQRTETTETSTTTSYDKVLGWRIWGNLEPGKGIKAVSFCHHGTGQANYMSTVALHLSDSTVSTYKEPGVFSNVAYTEVEVTTEPDNDDGA</sequence>
<dbReference type="HOGENOM" id="CLU_076615_0_0_1"/>
<gene>
    <name evidence="1" type="ORF">CERSUDRAFT_100959</name>
</gene>
<dbReference type="SUPFAM" id="SSF56973">
    <property type="entry name" value="Aerolisin/ETX pore-forming domain"/>
    <property type="match status" value="1"/>
</dbReference>
<evidence type="ECO:0000313" key="1">
    <source>
        <dbReference type="EMBL" id="EMD30822.1"/>
    </source>
</evidence>
<protein>
    <recommendedName>
        <fullName evidence="3">Jacalin-type lectin domain-containing protein</fullName>
    </recommendedName>
</protein>
<keyword evidence="2" id="KW-1185">Reference proteome</keyword>
<dbReference type="SUPFAM" id="SSF51101">
    <property type="entry name" value="Mannose-binding lectins"/>
    <property type="match status" value="1"/>
</dbReference>
<organism evidence="1 2">
    <name type="scientific">Ceriporiopsis subvermispora (strain B)</name>
    <name type="common">White-rot fungus</name>
    <name type="synonym">Gelatoporia subvermispora</name>
    <dbReference type="NCBI Taxonomy" id="914234"/>
    <lineage>
        <taxon>Eukaryota</taxon>
        <taxon>Fungi</taxon>
        <taxon>Dikarya</taxon>
        <taxon>Basidiomycota</taxon>
        <taxon>Agaricomycotina</taxon>
        <taxon>Agaricomycetes</taxon>
        <taxon>Polyporales</taxon>
        <taxon>Gelatoporiaceae</taxon>
        <taxon>Gelatoporia</taxon>
    </lineage>
</organism>
<evidence type="ECO:0000313" key="2">
    <source>
        <dbReference type="Proteomes" id="UP000016930"/>
    </source>
</evidence>
<name>M2QY02_CERS8</name>
<evidence type="ECO:0008006" key="3">
    <source>
        <dbReference type="Google" id="ProtNLM"/>
    </source>
</evidence>
<dbReference type="InterPro" id="IPR036404">
    <property type="entry name" value="Jacalin-like_lectin_dom_sf"/>
</dbReference>
<proteinExistence type="predicted"/>
<reference evidence="1 2" key="1">
    <citation type="journal article" date="2012" name="Proc. Natl. Acad. Sci. U.S.A.">
        <title>Comparative genomics of Ceriporiopsis subvermispora and Phanerochaete chrysosporium provide insight into selective ligninolysis.</title>
        <authorList>
            <person name="Fernandez-Fueyo E."/>
            <person name="Ruiz-Duenas F.J."/>
            <person name="Ferreira P."/>
            <person name="Floudas D."/>
            <person name="Hibbett D.S."/>
            <person name="Canessa P."/>
            <person name="Larrondo L.F."/>
            <person name="James T.Y."/>
            <person name="Seelenfreund D."/>
            <person name="Lobos S."/>
            <person name="Polanco R."/>
            <person name="Tello M."/>
            <person name="Honda Y."/>
            <person name="Watanabe T."/>
            <person name="Watanabe T."/>
            <person name="Ryu J.S."/>
            <person name="Kubicek C.P."/>
            <person name="Schmoll M."/>
            <person name="Gaskell J."/>
            <person name="Hammel K.E."/>
            <person name="St John F.J."/>
            <person name="Vanden Wymelenberg A."/>
            <person name="Sabat G."/>
            <person name="Splinter BonDurant S."/>
            <person name="Syed K."/>
            <person name="Yadav J.S."/>
            <person name="Doddapaneni H."/>
            <person name="Subramanian V."/>
            <person name="Lavin J.L."/>
            <person name="Oguiza J.A."/>
            <person name="Perez G."/>
            <person name="Pisabarro A.G."/>
            <person name="Ramirez L."/>
            <person name="Santoyo F."/>
            <person name="Master E."/>
            <person name="Coutinho P.M."/>
            <person name="Henrissat B."/>
            <person name="Lombard V."/>
            <person name="Magnuson J.K."/>
            <person name="Kuees U."/>
            <person name="Hori C."/>
            <person name="Igarashi K."/>
            <person name="Samejima M."/>
            <person name="Held B.W."/>
            <person name="Barry K.W."/>
            <person name="LaButti K.M."/>
            <person name="Lapidus A."/>
            <person name="Lindquist E.A."/>
            <person name="Lucas S.M."/>
            <person name="Riley R."/>
            <person name="Salamov A.A."/>
            <person name="Hoffmeister D."/>
            <person name="Schwenk D."/>
            <person name="Hadar Y."/>
            <person name="Yarden O."/>
            <person name="de Vries R.P."/>
            <person name="Wiebenga A."/>
            <person name="Stenlid J."/>
            <person name="Eastwood D."/>
            <person name="Grigoriev I.V."/>
            <person name="Berka R.M."/>
            <person name="Blanchette R.A."/>
            <person name="Kersten P."/>
            <person name="Martinez A.T."/>
            <person name="Vicuna R."/>
            <person name="Cullen D."/>
        </authorList>
    </citation>
    <scope>NUCLEOTIDE SEQUENCE [LARGE SCALE GENOMIC DNA]</scope>
    <source>
        <strain evidence="1 2">B</strain>
    </source>
</reference>
<dbReference type="OrthoDB" id="2792332at2759"/>
<dbReference type="Proteomes" id="UP000016930">
    <property type="component" value="Unassembled WGS sequence"/>
</dbReference>
<accession>M2QY02</accession>
<dbReference type="EMBL" id="KB445836">
    <property type="protein sequence ID" value="EMD30822.1"/>
    <property type="molecule type" value="Genomic_DNA"/>
</dbReference>
<dbReference type="Gene3D" id="2.100.10.30">
    <property type="entry name" value="Jacalin-like lectin domain"/>
    <property type="match status" value="1"/>
</dbReference>